<dbReference type="InterPro" id="IPR050330">
    <property type="entry name" value="Bact_OuterMem_StrucFunc"/>
</dbReference>
<proteinExistence type="predicted"/>
<feature type="signal peptide" evidence="5">
    <location>
        <begin position="1"/>
        <end position="19"/>
    </location>
</feature>
<dbReference type="SUPFAM" id="SSF48452">
    <property type="entry name" value="TPR-like"/>
    <property type="match status" value="1"/>
</dbReference>
<feature type="domain" description="OmpA-like" evidence="6">
    <location>
        <begin position="514"/>
        <end position="630"/>
    </location>
</feature>
<sequence>MRVLLLICCCLALGLEMNAQVITYDNAKKKAQKSFDDAQMAVREYRMLDAIDLLKDAVRQEPGFTDAYGQMVITYVELKKYKEAIINFETLKSLDSPSIRPALLAYSKALAGEGRFADALTAVTIYSQTGKTRSEKAEALIRTYTFAAKAAAKPVPFKPKNLGDSVNSKDPEYFPSLTIDGRMLVFTRRVNSKNEDFYVSEKDDSLGWMPAYSIGAPVNSANNEGAQNVSLDGNMLVFTGCDFPGGRGSCDIYYTIRTEEGLWVDPMNLGSPINTRAWESQPSLSADKQTLYFARETQDAGSDIFMSKMQPNGKWGYPERLDSNINTTGREATPFIHPDNQTLYFSSNGHQGFGDMDIFVSRRQPDGSWGPAVNLGYPINTADEDASLIVAADGKTAYFASDRSDSRGQLDLYSFELYPEVRPLKTLYVSGFVYDAKTQKRLIANIETYDLSTGQVAATIRTDKVGNFMAPLPTGKDYAFSVNRKGYLFYSDNFSLKNVSPDSSFYREIALQPLDTSAVLVLHNIFFDTRQFALKTGSELELNRLVALLRENPTVTIEISGHTDNIGNTKDNVLLSERRAQAVVKYLVDKGIAAERLQAKGYGETKPVADNMTAAGRAENRRTELKILTL</sequence>
<dbReference type="InterPro" id="IPR006664">
    <property type="entry name" value="OMP_bac"/>
</dbReference>
<reference evidence="7 8" key="2">
    <citation type="journal article" date="2010" name="Stand. Genomic Sci.">
        <title>Complete genome sequence of Chitinophaga pinensis type strain (UQM 2034).</title>
        <authorList>
            <person name="Glavina Del Rio T."/>
            <person name="Abt B."/>
            <person name="Spring S."/>
            <person name="Lapidus A."/>
            <person name="Nolan M."/>
            <person name="Tice H."/>
            <person name="Copeland A."/>
            <person name="Cheng J.F."/>
            <person name="Chen F."/>
            <person name="Bruce D."/>
            <person name="Goodwin L."/>
            <person name="Pitluck S."/>
            <person name="Ivanova N."/>
            <person name="Mavromatis K."/>
            <person name="Mikhailova N."/>
            <person name="Pati A."/>
            <person name="Chen A."/>
            <person name="Palaniappan K."/>
            <person name="Land M."/>
            <person name="Hauser L."/>
            <person name="Chang Y.J."/>
            <person name="Jeffries C.D."/>
            <person name="Chain P."/>
            <person name="Saunders E."/>
            <person name="Detter J.C."/>
            <person name="Brettin T."/>
            <person name="Rohde M."/>
            <person name="Goker M."/>
            <person name="Bristow J."/>
            <person name="Eisen J.A."/>
            <person name="Markowitz V."/>
            <person name="Hugenholtz P."/>
            <person name="Kyrpides N.C."/>
            <person name="Klenk H.P."/>
            <person name="Lucas S."/>
        </authorList>
    </citation>
    <scope>NUCLEOTIDE SEQUENCE [LARGE SCALE GENOMIC DNA]</scope>
    <source>
        <strain evidence="8">ATCC 43595 / DSM 2588 / LMG 13176 / NBRC 15968 / NCIMB 11800 / UQM 2034</strain>
    </source>
</reference>
<dbReference type="KEGG" id="cpi:Cpin_6933"/>
<dbReference type="Gene3D" id="2.120.10.30">
    <property type="entry name" value="TolB, C-terminal domain"/>
    <property type="match status" value="1"/>
</dbReference>
<evidence type="ECO:0000259" key="6">
    <source>
        <dbReference type="PROSITE" id="PS51123"/>
    </source>
</evidence>
<dbReference type="SUPFAM" id="SSF82171">
    <property type="entry name" value="DPP6 N-terminal domain-like"/>
    <property type="match status" value="1"/>
</dbReference>
<dbReference type="InterPro" id="IPR006690">
    <property type="entry name" value="OMPA-like_CS"/>
</dbReference>
<organism evidence="7 8">
    <name type="scientific">Chitinophaga pinensis (strain ATCC 43595 / DSM 2588 / LMG 13176 / NBRC 15968 / NCIMB 11800 / UQM 2034)</name>
    <dbReference type="NCBI Taxonomy" id="485918"/>
    <lineage>
        <taxon>Bacteria</taxon>
        <taxon>Pseudomonadati</taxon>
        <taxon>Bacteroidota</taxon>
        <taxon>Chitinophagia</taxon>
        <taxon>Chitinophagales</taxon>
        <taxon>Chitinophagaceae</taxon>
        <taxon>Chitinophaga</taxon>
    </lineage>
</organism>
<evidence type="ECO:0000256" key="1">
    <source>
        <dbReference type="ARBA" id="ARBA00004442"/>
    </source>
</evidence>
<evidence type="ECO:0000256" key="2">
    <source>
        <dbReference type="ARBA" id="ARBA00023136"/>
    </source>
</evidence>
<evidence type="ECO:0000313" key="8">
    <source>
        <dbReference type="Proteomes" id="UP000002215"/>
    </source>
</evidence>
<accession>A0A979GBM6</accession>
<dbReference type="Gene3D" id="1.25.40.10">
    <property type="entry name" value="Tetratricopeptide repeat domain"/>
    <property type="match status" value="1"/>
</dbReference>
<dbReference type="PRINTS" id="PR01023">
    <property type="entry name" value="NAFLGMOTY"/>
</dbReference>
<dbReference type="CDD" id="cd07185">
    <property type="entry name" value="OmpA_C-like"/>
    <property type="match status" value="1"/>
</dbReference>
<dbReference type="InterPro" id="IPR011659">
    <property type="entry name" value="WD40"/>
</dbReference>
<dbReference type="PANTHER" id="PTHR30329:SF21">
    <property type="entry name" value="LIPOPROTEIN YIAD-RELATED"/>
    <property type="match status" value="1"/>
</dbReference>
<dbReference type="PRINTS" id="PR01021">
    <property type="entry name" value="OMPADOMAIN"/>
</dbReference>
<dbReference type="Proteomes" id="UP000002215">
    <property type="component" value="Chromosome"/>
</dbReference>
<dbReference type="PANTHER" id="PTHR30329">
    <property type="entry name" value="STATOR ELEMENT OF FLAGELLAR MOTOR COMPLEX"/>
    <property type="match status" value="1"/>
</dbReference>
<dbReference type="PROSITE" id="PS01068">
    <property type="entry name" value="OMPA_1"/>
    <property type="match status" value="1"/>
</dbReference>
<dbReference type="GO" id="GO:0009279">
    <property type="term" value="C:cell outer membrane"/>
    <property type="evidence" value="ECO:0007669"/>
    <property type="project" value="UniProtKB-SubCell"/>
</dbReference>
<dbReference type="PROSITE" id="PS51123">
    <property type="entry name" value="OMPA_2"/>
    <property type="match status" value="1"/>
</dbReference>
<dbReference type="SUPFAM" id="SSF103088">
    <property type="entry name" value="OmpA-like"/>
    <property type="match status" value="1"/>
</dbReference>
<comment type="subcellular location">
    <subcellularLocation>
        <location evidence="1">Cell outer membrane</location>
    </subcellularLocation>
</comment>
<protein>
    <submittedName>
        <fullName evidence="7">OmpA/MotB domain protein</fullName>
    </submittedName>
</protein>
<evidence type="ECO:0000256" key="5">
    <source>
        <dbReference type="SAM" id="SignalP"/>
    </source>
</evidence>
<dbReference type="InterPro" id="IPR011990">
    <property type="entry name" value="TPR-like_helical_dom_sf"/>
</dbReference>
<keyword evidence="5" id="KW-0732">Signal</keyword>
<dbReference type="InterPro" id="IPR036737">
    <property type="entry name" value="OmpA-like_sf"/>
</dbReference>
<keyword evidence="3" id="KW-0998">Cell outer membrane</keyword>
<dbReference type="EMBL" id="CP001699">
    <property type="protein sequence ID" value="ACU64334.1"/>
    <property type="molecule type" value="Genomic_DNA"/>
</dbReference>
<dbReference type="InterPro" id="IPR006665">
    <property type="entry name" value="OmpA-like"/>
</dbReference>
<dbReference type="AlphaFoldDB" id="A0A979GBM6"/>
<dbReference type="Gene3D" id="3.30.1330.60">
    <property type="entry name" value="OmpA-like domain"/>
    <property type="match status" value="1"/>
</dbReference>
<gene>
    <name evidence="7" type="ordered locus">Cpin_6933</name>
</gene>
<feature type="chain" id="PRO_5036919162" evidence="5">
    <location>
        <begin position="20"/>
        <end position="630"/>
    </location>
</feature>
<keyword evidence="2 4" id="KW-0472">Membrane</keyword>
<evidence type="ECO:0000256" key="3">
    <source>
        <dbReference type="ARBA" id="ARBA00023237"/>
    </source>
</evidence>
<dbReference type="Pfam" id="PF07676">
    <property type="entry name" value="PD40"/>
    <property type="match status" value="4"/>
</dbReference>
<reference evidence="8" key="1">
    <citation type="submission" date="2009-08" db="EMBL/GenBank/DDBJ databases">
        <title>The complete genome of Chitinophaga pinensis DSM 2588.</title>
        <authorList>
            <consortium name="US DOE Joint Genome Institute (JGI-PGF)"/>
            <person name="Lucas S."/>
            <person name="Copeland A."/>
            <person name="Lapidus A."/>
            <person name="Glavina del Rio T."/>
            <person name="Dalin E."/>
            <person name="Tice H."/>
            <person name="Bruce D."/>
            <person name="Goodwin L."/>
            <person name="Pitluck S."/>
            <person name="Kyrpides N."/>
            <person name="Mavromatis K."/>
            <person name="Ivanova N."/>
            <person name="Mikhailova N."/>
            <person name="Sims D."/>
            <person name="Meinche L."/>
            <person name="Brettin T."/>
            <person name="Detter J.C."/>
            <person name="Han C."/>
            <person name="Larimer F."/>
            <person name="Land M."/>
            <person name="Hauser L."/>
            <person name="Markowitz V."/>
            <person name="Cheng J.-F."/>
            <person name="Hugenholtz P."/>
            <person name="Woyke T."/>
            <person name="Wu D."/>
            <person name="Spring S."/>
            <person name="Klenk H.-P."/>
            <person name="Eisen J.A."/>
        </authorList>
    </citation>
    <scope>NUCLEOTIDE SEQUENCE [LARGE SCALE GENOMIC DNA]</scope>
    <source>
        <strain evidence="8">ATCC 43595 / DSM 2588 / LMG 13176 / NBRC 15968 / NCIMB 11800 / UQM 2034</strain>
    </source>
</reference>
<evidence type="ECO:0000313" key="7">
    <source>
        <dbReference type="EMBL" id="ACU64334.1"/>
    </source>
</evidence>
<dbReference type="InterPro" id="IPR011042">
    <property type="entry name" value="6-blade_b-propeller_TolB-like"/>
</dbReference>
<name>A0A979GBM6_CHIPD</name>
<evidence type="ECO:0000256" key="4">
    <source>
        <dbReference type="PROSITE-ProRule" id="PRU00473"/>
    </source>
</evidence>
<dbReference type="Pfam" id="PF00691">
    <property type="entry name" value="OmpA"/>
    <property type="match status" value="1"/>
</dbReference>